<dbReference type="CDD" id="cd03215">
    <property type="entry name" value="ABC_Carb_Monos_II"/>
    <property type="match status" value="1"/>
</dbReference>
<evidence type="ECO:0000256" key="2">
    <source>
        <dbReference type="ARBA" id="ARBA00022448"/>
    </source>
</evidence>
<keyword evidence="4" id="KW-0762">Sugar transport</keyword>
<evidence type="ECO:0000259" key="11">
    <source>
        <dbReference type="PROSITE" id="PS50893"/>
    </source>
</evidence>
<evidence type="ECO:0000256" key="4">
    <source>
        <dbReference type="ARBA" id="ARBA00022597"/>
    </source>
</evidence>
<reference evidence="12 13" key="1">
    <citation type="submission" date="2014-03" db="EMBL/GenBank/DDBJ databases">
        <title>Draft Genome Sequence of Actibacterium mucosum KCTC 23349, a Marine Alphaproteobacterium with Complex Ionic Requirements Isolated from Mediterranean Seawater at Malvarrosa Beach, Valencia, Spain.</title>
        <authorList>
            <person name="Arahal D.R."/>
            <person name="Shao Z."/>
            <person name="Lai Q."/>
            <person name="Pujalte M.J."/>
        </authorList>
    </citation>
    <scope>NUCLEOTIDE SEQUENCE [LARGE SCALE GENOMIC DNA]</scope>
    <source>
        <strain evidence="12 13">KCTC 23349</strain>
    </source>
</reference>
<dbReference type="GO" id="GO:0016887">
    <property type="term" value="F:ATP hydrolysis activity"/>
    <property type="evidence" value="ECO:0007669"/>
    <property type="project" value="InterPro"/>
</dbReference>
<dbReference type="GO" id="GO:0005524">
    <property type="term" value="F:ATP binding"/>
    <property type="evidence" value="ECO:0007669"/>
    <property type="project" value="UniProtKB-KW"/>
</dbReference>
<keyword evidence="5" id="KW-0677">Repeat</keyword>
<evidence type="ECO:0000256" key="9">
    <source>
        <dbReference type="ARBA" id="ARBA00023136"/>
    </source>
</evidence>
<keyword evidence="8" id="KW-1278">Translocase</keyword>
<accession>A0A037ZFP4</accession>
<dbReference type="PANTHER" id="PTHR43790">
    <property type="entry name" value="CARBOHYDRATE TRANSPORT ATP-BINDING PROTEIN MG119-RELATED"/>
    <property type="match status" value="1"/>
</dbReference>
<dbReference type="SMART" id="SM00382">
    <property type="entry name" value="AAA"/>
    <property type="match status" value="2"/>
</dbReference>
<keyword evidence="7" id="KW-0067">ATP-binding</keyword>
<dbReference type="InterPro" id="IPR003439">
    <property type="entry name" value="ABC_transporter-like_ATP-bd"/>
</dbReference>
<dbReference type="Proteomes" id="UP000026249">
    <property type="component" value="Unassembled WGS sequence"/>
</dbReference>
<evidence type="ECO:0000256" key="7">
    <source>
        <dbReference type="ARBA" id="ARBA00022840"/>
    </source>
</evidence>
<dbReference type="EMBL" id="JFKE01000008">
    <property type="protein sequence ID" value="KAJ54403.1"/>
    <property type="molecule type" value="Genomic_DNA"/>
</dbReference>
<dbReference type="CDD" id="cd03216">
    <property type="entry name" value="ABC_Carb_Monos_I"/>
    <property type="match status" value="1"/>
</dbReference>
<evidence type="ECO:0000256" key="5">
    <source>
        <dbReference type="ARBA" id="ARBA00022737"/>
    </source>
</evidence>
<keyword evidence="6" id="KW-0547">Nucleotide-binding</keyword>
<dbReference type="InterPro" id="IPR017871">
    <property type="entry name" value="ABC_transporter-like_CS"/>
</dbReference>
<dbReference type="AlphaFoldDB" id="A0A037ZFP4"/>
<evidence type="ECO:0000313" key="13">
    <source>
        <dbReference type="Proteomes" id="UP000026249"/>
    </source>
</evidence>
<keyword evidence="9" id="KW-0472">Membrane</keyword>
<dbReference type="STRING" id="1454373.ACMU_18420"/>
<evidence type="ECO:0000256" key="10">
    <source>
        <dbReference type="SAM" id="MobiDB-lite"/>
    </source>
</evidence>
<proteinExistence type="predicted"/>
<dbReference type="FunFam" id="3.40.50.300:FF:000127">
    <property type="entry name" value="Ribose import ATP-binding protein RbsA"/>
    <property type="match status" value="1"/>
</dbReference>
<evidence type="ECO:0000256" key="1">
    <source>
        <dbReference type="ARBA" id="ARBA00004202"/>
    </source>
</evidence>
<keyword evidence="2" id="KW-0813">Transport</keyword>
<dbReference type="PANTHER" id="PTHR43790:SF3">
    <property type="entry name" value="D-ALLOSE IMPORT ATP-BINDING PROTEIN ALSA-RELATED"/>
    <property type="match status" value="1"/>
</dbReference>
<feature type="domain" description="ABC transporter" evidence="11">
    <location>
        <begin position="25"/>
        <end position="260"/>
    </location>
</feature>
<dbReference type="PROSITE" id="PS50893">
    <property type="entry name" value="ABC_TRANSPORTER_2"/>
    <property type="match status" value="2"/>
</dbReference>
<comment type="subcellular location">
    <subcellularLocation>
        <location evidence="1">Cell membrane</location>
        <topology evidence="1">Peripheral membrane protein</topology>
    </subcellularLocation>
</comment>
<name>A0A037ZFP4_9RHOB</name>
<protein>
    <recommendedName>
        <fullName evidence="11">ABC transporter domain-containing protein</fullName>
    </recommendedName>
</protein>
<feature type="compositionally biased region" description="Low complexity" evidence="10">
    <location>
        <begin position="11"/>
        <end position="21"/>
    </location>
</feature>
<keyword evidence="3" id="KW-1003">Cell membrane</keyword>
<keyword evidence="13" id="KW-1185">Reference proteome</keyword>
<evidence type="ECO:0000313" key="12">
    <source>
        <dbReference type="EMBL" id="KAJ54403.1"/>
    </source>
</evidence>
<gene>
    <name evidence="12" type="ORF">ACMU_18420</name>
</gene>
<dbReference type="InterPro" id="IPR003593">
    <property type="entry name" value="AAA+_ATPase"/>
</dbReference>
<feature type="domain" description="ABC transporter" evidence="11">
    <location>
        <begin position="269"/>
        <end position="514"/>
    </location>
</feature>
<comment type="caution">
    <text evidence="12">The sequence shown here is derived from an EMBL/GenBank/DDBJ whole genome shotgun (WGS) entry which is preliminary data.</text>
</comment>
<dbReference type="Pfam" id="PF00005">
    <property type="entry name" value="ABC_tran"/>
    <property type="match status" value="2"/>
</dbReference>
<evidence type="ECO:0000256" key="8">
    <source>
        <dbReference type="ARBA" id="ARBA00022967"/>
    </source>
</evidence>
<sequence length="524" mass="55227">MVDPVRTSDRAAGGVPPEGAPAPLLTMSAVSKAYGPVQACADVSMTLNRGEVLILVGENGAGKSTLMKILAGAISRDSGDVHIDGAPVDLGHPRRAMEAGIGIVHQELALAEDMSVVENLFLGRERTRAGLLDRAAMRAEAAELFAGLGVTINPDAEIASLSLGQRQMVEIARAVSLNSNILILDEPTASLESAARAQLFATLRGLQAKGVGIIFCSHHLEECLDIGDRVMVMRDGRKVADRDAAGLSVDDVIADMLGQEIGHQYPPRDRAPGAVVVATQGLHRAGHFDDVAITLRAGEVVGFGGLDGSGKVEVARALFGAEGFDAGTITLDGAPLPGGWNPARAMARGFAFLPGERKTQGLFLDESVAYNMSFAALRRLAGRLLSLGRERRAVADKITRLRVKTPSQTIAIRGLSGGNQQKVLVGRWMLREPRVLIFEEPTRGIDVHAKTEVYALIGELVAAGSAVLIVSSDLPELEGLCDRVYVFRRGRVAGELAGDAITQPAIAARATSDTNTAQRPSDAA</sequence>
<organism evidence="12 13">
    <name type="scientific">Actibacterium mucosum KCTC 23349</name>
    <dbReference type="NCBI Taxonomy" id="1454373"/>
    <lineage>
        <taxon>Bacteria</taxon>
        <taxon>Pseudomonadati</taxon>
        <taxon>Pseudomonadota</taxon>
        <taxon>Alphaproteobacteria</taxon>
        <taxon>Rhodobacterales</taxon>
        <taxon>Roseobacteraceae</taxon>
        <taxon>Actibacterium</taxon>
    </lineage>
</organism>
<dbReference type="PROSITE" id="PS00211">
    <property type="entry name" value="ABC_TRANSPORTER_1"/>
    <property type="match status" value="2"/>
</dbReference>
<dbReference type="SUPFAM" id="SSF52540">
    <property type="entry name" value="P-loop containing nucleoside triphosphate hydrolases"/>
    <property type="match status" value="2"/>
</dbReference>
<feature type="region of interest" description="Disordered" evidence="10">
    <location>
        <begin position="1"/>
        <end position="21"/>
    </location>
</feature>
<dbReference type="GO" id="GO:0005886">
    <property type="term" value="C:plasma membrane"/>
    <property type="evidence" value="ECO:0007669"/>
    <property type="project" value="UniProtKB-SubCell"/>
</dbReference>
<dbReference type="InterPro" id="IPR027417">
    <property type="entry name" value="P-loop_NTPase"/>
</dbReference>
<dbReference type="Gene3D" id="3.40.50.300">
    <property type="entry name" value="P-loop containing nucleotide triphosphate hydrolases"/>
    <property type="match status" value="2"/>
</dbReference>
<evidence type="ECO:0000256" key="6">
    <source>
        <dbReference type="ARBA" id="ARBA00022741"/>
    </source>
</evidence>
<dbReference type="InterPro" id="IPR050107">
    <property type="entry name" value="ABC_carbohydrate_import_ATPase"/>
</dbReference>
<dbReference type="OrthoDB" id="9805029at2"/>
<evidence type="ECO:0000256" key="3">
    <source>
        <dbReference type="ARBA" id="ARBA00022475"/>
    </source>
</evidence>